<evidence type="ECO:0000313" key="2">
    <source>
        <dbReference type="EMBL" id="NHN33353.1"/>
    </source>
</evidence>
<reference evidence="2" key="1">
    <citation type="submission" date="2020-03" db="EMBL/GenBank/DDBJ databases">
        <title>Draft sequencing of Paenibacilllus sp. S3N08.</title>
        <authorList>
            <person name="Kim D.-U."/>
        </authorList>
    </citation>
    <scope>NUCLEOTIDE SEQUENCE</scope>
    <source>
        <strain evidence="2">S3N08</strain>
    </source>
</reference>
<gene>
    <name evidence="2" type="ORF">G9U52_26430</name>
</gene>
<dbReference type="RefSeq" id="WP_166153649.1">
    <property type="nucleotide sequence ID" value="NZ_JAAOIW010000011.1"/>
</dbReference>
<feature type="transmembrane region" description="Helical" evidence="1">
    <location>
        <begin position="12"/>
        <end position="31"/>
    </location>
</feature>
<keyword evidence="3" id="KW-1185">Reference proteome</keyword>
<keyword evidence="1" id="KW-0472">Membrane</keyword>
<sequence>MYFWENPFDTILWASFLLIIAAGISVILSIGKGQRILAVNEMRIYVQLETTERLSRWQKIYVNEDENQLIQSMGIPFDAAKLKVFRDIVTLVVFVTMLLRWSDYQGNLFLPIASLFLLYSTMWPSVKNFTIFSNVIGPVLQKVRRYRVTRETHVLLLLLRNEVQEIQQRNVLYLIQKYQDYFKIIKGDLILLEHEWGRGKEVALMRLQQRHPGNEEIAYLASMLRDLDGVEYNELDKMLKENSDTLNKKQQSSFEARENDLNQVLFMINVAGTGLAMVWFVIGLFLWSYSFDTNY</sequence>
<keyword evidence="1" id="KW-0812">Transmembrane</keyword>
<protein>
    <submittedName>
        <fullName evidence="2">Uncharacterized protein</fullName>
    </submittedName>
</protein>
<keyword evidence="1" id="KW-1133">Transmembrane helix</keyword>
<comment type="caution">
    <text evidence="2">The sequence shown here is derived from an EMBL/GenBank/DDBJ whole genome shotgun (WGS) entry which is preliminary data.</text>
</comment>
<name>A0ABX0JBM6_9BACL</name>
<organism evidence="2 3">
    <name type="scientific">Paenibacillus agricola</name>
    <dbReference type="NCBI Taxonomy" id="2716264"/>
    <lineage>
        <taxon>Bacteria</taxon>
        <taxon>Bacillati</taxon>
        <taxon>Bacillota</taxon>
        <taxon>Bacilli</taxon>
        <taxon>Bacillales</taxon>
        <taxon>Paenibacillaceae</taxon>
        <taxon>Paenibacillus</taxon>
    </lineage>
</organism>
<dbReference type="Proteomes" id="UP001165962">
    <property type="component" value="Unassembled WGS sequence"/>
</dbReference>
<evidence type="ECO:0000256" key="1">
    <source>
        <dbReference type="SAM" id="Phobius"/>
    </source>
</evidence>
<proteinExistence type="predicted"/>
<feature type="transmembrane region" description="Helical" evidence="1">
    <location>
        <begin position="264"/>
        <end position="289"/>
    </location>
</feature>
<accession>A0ABX0JBM6</accession>
<dbReference type="EMBL" id="JAAOIW010000011">
    <property type="protein sequence ID" value="NHN33353.1"/>
    <property type="molecule type" value="Genomic_DNA"/>
</dbReference>
<evidence type="ECO:0000313" key="3">
    <source>
        <dbReference type="Proteomes" id="UP001165962"/>
    </source>
</evidence>